<name>A0A4P8EE38_9RHOB</name>
<keyword evidence="1" id="KW-0812">Transmembrane</keyword>
<keyword evidence="3" id="KW-1185">Reference proteome</keyword>
<dbReference type="EMBL" id="CP039964">
    <property type="protein sequence ID" value="QCO54883.1"/>
    <property type="molecule type" value="Genomic_DNA"/>
</dbReference>
<dbReference type="KEGG" id="pseb:EOK75_03240"/>
<reference evidence="2 3" key="1">
    <citation type="submission" date="2019-05" db="EMBL/GenBank/DDBJ databases">
        <title>Pseudorhodobacter turbinis sp. nov., isolated from the gut of the Korean turban shell.</title>
        <authorList>
            <person name="Jeong Y.-S."/>
            <person name="Kang W.-R."/>
            <person name="Bae J.-W."/>
        </authorList>
    </citation>
    <scope>NUCLEOTIDE SEQUENCE [LARGE SCALE GENOMIC DNA]</scope>
    <source>
        <strain evidence="2 3">S12M18</strain>
    </source>
</reference>
<sequence>MDWYKTVFGLIDLRSFSNLWFWIALAVLWSTTSHWVLGVPFDMVTRARKYGGEVTQDLHDLVGINTRRLLFIAEVSGVWLIAIIAFLLTALAVLGFVYSIQFAQAVFLLLGPMTLVGALSLSAAKHIATVQPEGEDLYRRLTRHRIIVQAIGMVSIFITSLWGMWQNMQVFSGWPN</sequence>
<feature type="transmembrane region" description="Helical" evidence="1">
    <location>
        <begin position="20"/>
        <end position="41"/>
    </location>
</feature>
<protein>
    <submittedName>
        <fullName evidence="2">Component of SufBCD complex</fullName>
    </submittedName>
</protein>
<dbReference type="OrthoDB" id="7847071at2"/>
<keyword evidence="1" id="KW-1133">Transmembrane helix</keyword>
<organism evidence="2 3">
    <name type="scientific">Pseudorhodobacter turbinis</name>
    <dbReference type="NCBI Taxonomy" id="2500533"/>
    <lineage>
        <taxon>Bacteria</taxon>
        <taxon>Pseudomonadati</taxon>
        <taxon>Pseudomonadota</taxon>
        <taxon>Alphaproteobacteria</taxon>
        <taxon>Rhodobacterales</taxon>
        <taxon>Paracoccaceae</taxon>
        <taxon>Pseudorhodobacter</taxon>
    </lineage>
</organism>
<proteinExistence type="predicted"/>
<feature type="transmembrane region" description="Helical" evidence="1">
    <location>
        <begin position="146"/>
        <end position="165"/>
    </location>
</feature>
<dbReference type="Proteomes" id="UP000298631">
    <property type="component" value="Chromosome"/>
</dbReference>
<dbReference type="AlphaFoldDB" id="A0A4P8EE38"/>
<feature type="transmembrane region" description="Helical" evidence="1">
    <location>
        <begin position="106"/>
        <end position="125"/>
    </location>
</feature>
<evidence type="ECO:0000313" key="2">
    <source>
        <dbReference type="EMBL" id="QCO54883.1"/>
    </source>
</evidence>
<accession>A0A4P8EE38</accession>
<gene>
    <name evidence="2" type="ORF">EOK75_03240</name>
</gene>
<feature type="transmembrane region" description="Helical" evidence="1">
    <location>
        <begin position="77"/>
        <end position="100"/>
    </location>
</feature>
<evidence type="ECO:0000313" key="3">
    <source>
        <dbReference type="Proteomes" id="UP000298631"/>
    </source>
</evidence>
<evidence type="ECO:0000256" key="1">
    <source>
        <dbReference type="SAM" id="Phobius"/>
    </source>
</evidence>
<keyword evidence="1" id="KW-0472">Membrane</keyword>
<dbReference type="RefSeq" id="WP_137192550.1">
    <property type="nucleotide sequence ID" value="NZ_CP039964.1"/>
</dbReference>